<accession>A0AA86GJI8</accession>
<evidence type="ECO:0000313" key="2">
    <source>
        <dbReference type="EMBL" id="AMG73994.1"/>
    </source>
</evidence>
<organism evidence="2 3">
    <name type="scientific">Sphingopyxis granuli</name>
    <dbReference type="NCBI Taxonomy" id="267128"/>
    <lineage>
        <taxon>Bacteria</taxon>
        <taxon>Pseudomonadati</taxon>
        <taxon>Pseudomonadota</taxon>
        <taxon>Alphaproteobacteria</taxon>
        <taxon>Sphingomonadales</taxon>
        <taxon>Sphingomonadaceae</taxon>
        <taxon>Sphingopyxis</taxon>
    </lineage>
</organism>
<reference evidence="2 3" key="1">
    <citation type="journal article" date="2016" name="BMC Genomics">
        <title>Genomic analysis of the nitrate-respiring Sphingopyxis granuli (formerly Sphingomonas macrogoltabida) strain TFA.</title>
        <authorList>
            <person name="Garcia-Romero I."/>
            <person name="Perez-Pulido A.J."/>
            <person name="Gonzalez-Flores Y.E."/>
            <person name="Reyes-Ramirez F."/>
            <person name="Santero E."/>
            <person name="Floriano B."/>
        </authorList>
    </citation>
    <scope>NUCLEOTIDE SEQUENCE [LARGE SCALE GENOMIC DNA]</scope>
    <source>
        <strain evidence="2 3">TFA</strain>
    </source>
</reference>
<name>A0AA86GJI8_9SPHN</name>
<keyword evidence="1" id="KW-0812">Transmembrane</keyword>
<dbReference type="AlphaFoldDB" id="A0AA86GJI8"/>
<dbReference type="RefSeq" id="WP_067182417.1">
    <property type="nucleotide sequence ID" value="NZ_CP012199.1"/>
</dbReference>
<keyword evidence="3" id="KW-1185">Reference proteome</keyword>
<sequence length="199" mass="21741">MAIAKVKSADEITYFTKSGTVLDGQNSSTTRVYGGGGQNNSPVHISSSTTQHLHLFVRQDDGKEFDTTFDNIGVAVRAGHRVSVIFAMPKNDDGGYSTGLVVHDTGRTSICRATANSLVKRFNEWLGLAMGIFLPFVIAAIFGDWSDWGYFWLFGVLLVSGYLFSRKLHSNSVRDAIVDGVQVEMNKAIEQEKARAKAA</sequence>
<evidence type="ECO:0000256" key="1">
    <source>
        <dbReference type="SAM" id="Phobius"/>
    </source>
</evidence>
<dbReference type="KEGG" id="sgi:SGRAN_1613"/>
<proteinExistence type="predicted"/>
<keyword evidence="1" id="KW-1133">Transmembrane helix</keyword>
<keyword evidence="1" id="KW-0472">Membrane</keyword>
<evidence type="ECO:0000313" key="3">
    <source>
        <dbReference type="Proteomes" id="UP000058599"/>
    </source>
</evidence>
<dbReference type="Proteomes" id="UP000058599">
    <property type="component" value="Chromosome"/>
</dbReference>
<dbReference type="EMBL" id="CP012199">
    <property type="protein sequence ID" value="AMG73994.1"/>
    <property type="molecule type" value="Genomic_DNA"/>
</dbReference>
<feature type="transmembrane region" description="Helical" evidence="1">
    <location>
        <begin position="148"/>
        <end position="165"/>
    </location>
</feature>
<gene>
    <name evidence="2" type="ORF">SGRAN_1613</name>
</gene>
<protein>
    <submittedName>
        <fullName evidence="2">Uncharacterized protein</fullName>
    </submittedName>
</protein>
<feature type="transmembrane region" description="Helical" evidence="1">
    <location>
        <begin position="125"/>
        <end position="142"/>
    </location>
</feature>